<dbReference type="InterPro" id="IPR036465">
    <property type="entry name" value="vWFA_dom_sf"/>
</dbReference>
<reference evidence="3" key="1">
    <citation type="submission" date="2016-10" db="EMBL/GenBank/DDBJ databases">
        <authorList>
            <person name="Varghese N."/>
            <person name="Submissions S."/>
        </authorList>
    </citation>
    <scope>NUCLEOTIDE SEQUENCE [LARGE SCALE GENOMIC DNA]</scope>
    <source>
        <strain evidence="3">DSM 17038</strain>
    </source>
</reference>
<dbReference type="PANTHER" id="PTHR33608:SF7">
    <property type="entry name" value="DUF58 DOMAIN-CONTAINING PROTEIN"/>
    <property type="match status" value="1"/>
</dbReference>
<dbReference type="EMBL" id="FOOX01000006">
    <property type="protein sequence ID" value="SFG57094.1"/>
    <property type="molecule type" value="Genomic_DNA"/>
</dbReference>
<dbReference type="OrthoDB" id="9776116at2"/>
<organism evidence="2 3">
    <name type="scientific">Desulfotruncus arcticus DSM 17038</name>
    <dbReference type="NCBI Taxonomy" id="1121424"/>
    <lineage>
        <taxon>Bacteria</taxon>
        <taxon>Bacillati</taxon>
        <taxon>Bacillota</taxon>
        <taxon>Clostridia</taxon>
        <taxon>Eubacteriales</taxon>
        <taxon>Desulfallaceae</taxon>
        <taxon>Desulfotruncus</taxon>
    </lineage>
</organism>
<accession>A0A1I2SWI8</accession>
<dbReference type="RefSeq" id="WP_092471262.1">
    <property type="nucleotide sequence ID" value="NZ_FOOX01000006.1"/>
</dbReference>
<evidence type="ECO:0000313" key="2">
    <source>
        <dbReference type="EMBL" id="SFG57094.1"/>
    </source>
</evidence>
<name>A0A1I2SWI8_9FIRM</name>
<dbReference type="InterPro" id="IPR002881">
    <property type="entry name" value="DUF58"/>
</dbReference>
<dbReference type="Proteomes" id="UP000199337">
    <property type="component" value="Unassembled WGS sequence"/>
</dbReference>
<sequence>MDNLSDNLALGHFLKEIEQLIVFTRKRLVKGDAGSRRGKGRGISLDFHGHRGYLPGDDIRRVDWKAYSRTGNLYVREYTEERQLQVNIFLDSSASMDFGSPNKWVLARQVALGLSYITLKQGDKLSFYVLNDPIRVIRKQAGGKESFYHLLRQVRELKPAGPTAFSGITGSKLPGSGMTFVISDLFGEGLPEALDHLCSGGQEVAVLHLLSPQETDPGYEGEWKFIDLETGEARPVRLDQRTRAIYRVKVNEYLQNCAAICRRRGVRYVFGSTGQAPVALVAAATGIRR</sequence>
<dbReference type="Pfam" id="PF01882">
    <property type="entry name" value="DUF58"/>
    <property type="match status" value="1"/>
</dbReference>
<evidence type="ECO:0000313" key="3">
    <source>
        <dbReference type="Proteomes" id="UP000199337"/>
    </source>
</evidence>
<gene>
    <name evidence="2" type="ORF">SAMN05660649_02043</name>
</gene>
<keyword evidence="3" id="KW-1185">Reference proteome</keyword>
<dbReference type="STRING" id="341036.SAMN05660649_02043"/>
<dbReference type="PANTHER" id="PTHR33608">
    <property type="entry name" value="BLL2464 PROTEIN"/>
    <property type="match status" value="1"/>
</dbReference>
<protein>
    <recommendedName>
        <fullName evidence="1">DUF58 domain-containing protein</fullName>
    </recommendedName>
</protein>
<feature type="domain" description="DUF58" evidence="1">
    <location>
        <begin position="51"/>
        <end position="250"/>
    </location>
</feature>
<evidence type="ECO:0000259" key="1">
    <source>
        <dbReference type="Pfam" id="PF01882"/>
    </source>
</evidence>
<dbReference type="AlphaFoldDB" id="A0A1I2SWI8"/>
<proteinExistence type="predicted"/>
<dbReference type="SUPFAM" id="SSF53300">
    <property type="entry name" value="vWA-like"/>
    <property type="match status" value="1"/>
</dbReference>